<accession>C7RHC6</accession>
<dbReference type="RefSeq" id="WP_015777790.1">
    <property type="nucleotide sequence ID" value="NC_013171.1"/>
</dbReference>
<evidence type="ECO:0000313" key="2">
    <source>
        <dbReference type="Proteomes" id="UP000002294"/>
    </source>
</evidence>
<dbReference type="HOGENOM" id="CLU_410870_0_0_9"/>
<sequence>MSEVYKWSRFNIKQESYQERQAVTKYRDVKKTRQVTKYRYETKYRNETKTREVTKNDAYGQGGYATRDKASLAASNKAVSSGWLIKDTYIIQDGPGGTWSYTITYSYKTTETYTEKVPYTERIPYTATEEYTEKEPYTDYEYVTKYRDVKGSYYDDVVSEDRSAYPDNGKSGSYFYEYKGLANRPPAITGSNTKLGSVKSDFKISYTVTDPDGDEVKVKILVDDRVIQYPIAVALNKEQTVNIRLSDYSLGEHTITVTATDSSNASASRVYHFNKDNQAPSISGSDLDMGGVSKDLNIEYIVQDANGDSVKVEIKVDGVVKQASTPTSLGVRKTFNLPIKSVDLGRHKVEIIAMDSQGASSVRTYTFQRVNSTPVISGNDVNLGAKNTGFSYKYQVSDSEKDSIKVVEKINGNIIRTMDNAALGQDHVITISNEQIVKLPLNKENTIEIEATDGMAKVYRRVTFVRNNMPPIIADKDKDLGKIKDKLSYNYSATDPEKDPLSVEVYLDGQIYSKKKALKDGEDKRILIDGKDWIKLKAGKHKLEIVVEDDKGFKSKRTINFTKVIDRLVVELADKGIKTDALAKRVFVATAGVYVAQGAKVKYEVCNNSLDEAPKWEDATSAVLENKAYVFTNKEKKASQAGVNIRVTITKGESKTPSYVSNLGGTFD</sequence>
<keyword evidence="2" id="KW-1185">Reference proteome</keyword>
<reference evidence="1 2" key="1">
    <citation type="journal article" date="2009" name="Stand. Genomic Sci.">
        <title>Complete genome sequence of Anaerococcus prevotii type strain (PC1).</title>
        <authorList>
            <person name="Labutti K."/>
            <person name="Pukall R."/>
            <person name="Steenblock K."/>
            <person name="Glavina Del Rio T."/>
            <person name="Tice H."/>
            <person name="Copeland A."/>
            <person name="Cheng J.F."/>
            <person name="Lucas S."/>
            <person name="Chen F."/>
            <person name="Nolan M."/>
            <person name="Bruce D."/>
            <person name="Goodwin L."/>
            <person name="Pitluck S."/>
            <person name="Ivanova N."/>
            <person name="Mavromatis K."/>
            <person name="Ovchinnikova G."/>
            <person name="Pati A."/>
            <person name="Chen A."/>
            <person name="Palaniappan K."/>
            <person name="Land M."/>
            <person name="Hauser L."/>
            <person name="Chang Y.J."/>
            <person name="Jeffries C.D."/>
            <person name="Chain P."/>
            <person name="Saunders E."/>
            <person name="Brettin T."/>
            <person name="Detter J.C."/>
            <person name="Han C."/>
            <person name="Goker M."/>
            <person name="Bristow J."/>
            <person name="Eisen J.A."/>
            <person name="Markowitz V."/>
            <person name="Hugenholtz P."/>
            <person name="Kyrpides N.C."/>
            <person name="Klenk H.P."/>
            <person name="Lapidus A."/>
        </authorList>
    </citation>
    <scope>NUCLEOTIDE SEQUENCE [LARGE SCALE GENOMIC DNA]</scope>
    <source>
        <strain evidence="2">ATCC 9321 / DSM 20548 / JCM 6508 / NCTC 11806 / PC1</strain>
    </source>
</reference>
<dbReference type="EMBL" id="CP001708">
    <property type="protein sequence ID" value="ACV28887.1"/>
    <property type="molecule type" value="Genomic_DNA"/>
</dbReference>
<dbReference type="KEGG" id="apr:Apre_0859"/>
<dbReference type="eggNOG" id="COG2247">
    <property type="taxonomic scope" value="Bacteria"/>
</dbReference>
<evidence type="ECO:0000313" key="1">
    <source>
        <dbReference type="EMBL" id="ACV28887.1"/>
    </source>
</evidence>
<dbReference type="STRING" id="525919.Apre_0859"/>
<organism evidence="1 2">
    <name type="scientific">Anaerococcus prevotii (strain ATCC 9321 / DSM 20548 / JCM 6508 / NCTC 11806 / PC1)</name>
    <name type="common">Peptostreptococcus prevotii</name>
    <name type="synonym">Peptococcus prevotii</name>
    <dbReference type="NCBI Taxonomy" id="525919"/>
    <lineage>
        <taxon>Bacteria</taxon>
        <taxon>Bacillati</taxon>
        <taxon>Bacillota</taxon>
        <taxon>Tissierellia</taxon>
        <taxon>Tissierellales</taxon>
        <taxon>Peptoniphilaceae</taxon>
        <taxon>Anaerococcus</taxon>
    </lineage>
</organism>
<dbReference type="OrthoDB" id="7820733at2"/>
<protein>
    <submittedName>
        <fullName evidence="1">Uncharacterized protein</fullName>
    </submittedName>
</protein>
<name>C7RHC6_ANAPD</name>
<gene>
    <name evidence="1" type="ordered locus">Apre_0859</name>
</gene>
<dbReference type="AlphaFoldDB" id="C7RHC6"/>
<dbReference type="InterPro" id="IPR013783">
    <property type="entry name" value="Ig-like_fold"/>
</dbReference>
<dbReference type="Proteomes" id="UP000002294">
    <property type="component" value="Chromosome"/>
</dbReference>
<dbReference type="Gene3D" id="2.60.40.10">
    <property type="entry name" value="Immunoglobulins"/>
    <property type="match status" value="1"/>
</dbReference>
<proteinExistence type="predicted"/>